<organism evidence="3 4">
    <name type="scientific">Desulfotignum phosphitoxidans DSM 13687</name>
    <dbReference type="NCBI Taxonomy" id="1286635"/>
    <lineage>
        <taxon>Bacteria</taxon>
        <taxon>Pseudomonadati</taxon>
        <taxon>Thermodesulfobacteriota</taxon>
        <taxon>Desulfobacteria</taxon>
        <taxon>Desulfobacterales</taxon>
        <taxon>Desulfobacteraceae</taxon>
        <taxon>Desulfotignum</taxon>
    </lineage>
</organism>
<dbReference type="InterPro" id="IPR009252">
    <property type="entry name" value="Cell_div_ZapB"/>
</dbReference>
<evidence type="ECO:0008006" key="5">
    <source>
        <dbReference type="Google" id="ProtNLM"/>
    </source>
</evidence>
<evidence type="ECO:0000256" key="1">
    <source>
        <dbReference type="ARBA" id="ARBA00023054"/>
    </source>
</evidence>
<accession>S0G4Y6</accession>
<sequence length="80" mass="9233">MGNDQIHSTFDEIDKKVDKLLERCRSLQIENQDLALRIKQLESDLEEKIQTEAQTSEQEAVIQTKIDGLLTKLDSFIQSE</sequence>
<keyword evidence="1 2" id="KW-0175">Coiled coil</keyword>
<evidence type="ECO:0000313" key="4">
    <source>
        <dbReference type="Proteomes" id="UP000014216"/>
    </source>
</evidence>
<dbReference type="GO" id="GO:0043093">
    <property type="term" value="P:FtsZ-dependent cytokinesis"/>
    <property type="evidence" value="ECO:0007669"/>
    <property type="project" value="InterPro"/>
</dbReference>
<dbReference type="AlphaFoldDB" id="S0G4Y6"/>
<evidence type="ECO:0000313" key="3">
    <source>
        <dbReference type="EMBL" id="EMS80784.1"/>
    </source>
</evidence>
<evidence type="ECO:0000256" key="2">
    <source>
        <dbReference type="SAM" id="Coils"/>
    </source>
</evidence>
<proteinExistence type="predicted"/>
<dbReference type="RefSeq" id="WP_006965060.1">
    <property type="nucleotide sequence ID" value="NZ_APJX01000002.1"/>
</dbReference>
<dbReference type="GO" id="GO:0005737">
    <property type="term" value="C:cytoplasm"/>
    <property type="evidence" value="ECO:0007669"/>
    <property type="project" value="InterPro"/>
</dbReference>
<feature type="coiled-coil region" evidence="2">
    <location>
        <begin position="10"/>
        <end position="58"/>
    </location>
</feature>
<gene>
    <name evidence="3" type="ORF">Dpo_2c04800</name>
</gene>
<protein>
    <recommendedName>
        <fullName evidence="5">Cell division protein ZapB</fullName>
    </recommendedName>
</protein>
<dbReference type="Pfam" id="PF06005">
    <property type="entry name" value="ZapB"/>
    <property type="match status" value="1"/>
</dbReference>
<dbReference type="Proteomes" id="UP000014216">
    <property type="component" value="Unassembled WGS sequence"/>
</dbReference>
<comment type="caution">
    <text evidence="3">The sequence shown here is derived from an EMBL/GenBank/DDBJ whole genome shotgun (WGS) entry which is preliminary data.</text>
</comment>
<name>S0G4Y6_9BACT</name>
<reference evidence="3 4" key="1">
    <citation type="journal article" date="2013" name="Genome Announc.">
        <title>Draft Genome Sequence of Desulfotignum phosphitoxidans DSM 13687 Strain FiPS-3.</title>
        <authorList>
            <person name="Poehlein A."/>
            <person name="Daniel R."/>
            <person name="Simeonova D.D."/>
        </authorList>
    </citation>
    <scope>NUCLEOTIDE SEQUENCE [LARGE SCALE GENOMIC DNA]</scope>
    <source>
        <strain evidence="3 4">DSM 13687</strain>
    </source>
</reference>
<dbReference type="GO" id="GO:0090529">
    <property type="term" value="P:cell septum assembly"/>
    <property type="evidence" value="ECO:0007669"/>
    <property type="project" value="InterPro"/>
</dbReference>
<dbReference type="EMBL" id="APJX01000002">
    <property type="protein sequence ID" value="EMS80784.1"/>
    <property type="molecule type" value="Genomic_DNA"/>
</dbReference>
<keyword evidence="4" id="KW-1185">Reference proteome</keyword>